<evidence type="ECO:0000256" key="1">
    <source>
        <dbReference type="ARBA" id="ARBA00005534"/>
    </source>
</evidence>
<dbReference type="OrthoDB" id="9801725at2"/>
<evidence type="ECO:0000313" key="3">
    <source>
        <dbReference type="Proteomes" id="UP000254720"/>
    </source>
</evidence>
<dbReference type="Pfam" id="PF01894">
    <property type="entry name" value="YjbQ"/>
    <property type="match status" value="1"/>
</dbReference>
<dbReference type="InterPro" id="IPR001602">
    <property type="entry name" value="UPF0047_YjbQ-like"/>
</dbReference>
<gene>
    <name evidence="2" type="ORF">C8D86_10683</name>
</gene>
<sequence>MLVQCHFSVSTPGRGILNITDEVAALVAQANVTTGLCHVFLHHTSASLILCENADHLVQRDLEAFMSRLVPDGDDLYQHTYEGPDDMPAHVRTVLTSSFLTIPITANQLGLGTWQGIYLWEHRLRSHQRKLTVTVQGE</sequence>
<dbReference type="AlphaFoldDB" id="A0A370GQT1"/>
<dbReference type="Gene3D" id="2.60.120.460">
    <property type="entry name" value="YjbQ-like"/>
    <property type="match status" value="1"/>
</dbReference>
<dbReference type="SUPFAM" id="SSF111038">
    <property type="entry name" value="YjbQ-like"/>
    <property type="match status" value="1"/>
</dbReference>
<organism evidence="2 3">
    <name type="scientific">Aquicella lusitana</name>
    <dbReference type="NCBI Taxonomy" id="254246"/>
    <lineage>
        <taxon>Bacteria</taxon>
        <taxon>Pseudomonadati</taxon>
        <taxon>Pseudomonadota</taxon>
        <taxon>Gammaproteobacteria</taxon>
        <taxon>Legionellales</taxon>
        <taxon>Coxiellaceae</taxon>
        <taxon>Aquicella</taxon>
    </lineage>
</organism>
<proteinExistence type="inferred from homology"/>
<dbReference type="RefSeq" id="WP_114833973.1">
    <property type="nucleotide sequence ID" value="NZ_LR699114.1"/>
</dbReference>
<dbReference type="PIRSF" id="PIRSF004681">
    <property type="entry name" value="UCP004681"/>
    <property type="match status" value="1"/>
</dbReference>
<dbReference type="EMBL" id="QQAX01000006">
    <property type="protein sequence ID" value="RDI46075.1"/>
    <property type="molecule type" value="Genomic_DNA"/>
</dbReference>
<dbReference type="PANTHER" id="PTHR30615">
    <property type="entry name" value="UNCHARACTERIZED PROTEIN YJBQ-RELATED"/>
    <property type="match status" value="1"/>
</dbReference>
<comment type="similarity">
    <text evidence="1">Belongs to the UPF0047 family.</text>
</comment>
<reference evidence="2 3" key="1">
    <citation type="submission" date="2018-07" db="EMBL/GenBank/DDBJ databases">
        <title>Genomic Encyclopedia of Type Strains, Phase IV (KMG-IV): sequencing the most valuable type-strain genomes for metagenomic binning, comparative biology and taxonomic classification.</title>
        <authorList>
            <person name="Goeker M."/>
        </authorList>
    </citation>
    <scope>NUCLEOTIDE SEQUENCE [LARGE SCALE GENOMIC DNA]</scope>
    <source>
        <strain evidence="2 3">DSM 16500</strain>
    </source>
</reference>
<keyword evidence="3" id="KW-1185">Reference proteome</keyword>
<comment type="caution">
    <text evidence="2">The sequence shown here is derived from an EMBL/GenBank/DDBJ whole genome shotgun (WGS) entry which is preliminary data.</text>
</comment>
<protein>
    <submittedName>
        <fullName evidence="2">Secondary thiamine-phosphate synthase enzyme</fullName>
    </submittedName>
</protein>
<dbReference type="InterPro" id="IPR035917">
    <property type="entry name" value="YjbQ-like_sf"/>
</dbReference>
<name>A0A370GQT1_9COXI</name>
<accession>A0A370GQT1</accession>
<dbReference type="Proteomes" id="UP000254720">
    <property type="component" value="Unassembled WGS sequence"/>
</dbReference>
<dbReference type="PANTHER" id="PTHR30615:SF8">
    <property type="entry name" value="UPF0047 PROTEIN C4A8.02C"/>
    <property type="match status" value="1"/>
</dbReference>
<dbReference type="NCBIfam" id="TIGR00149">
    <property type="entry name" value="TIGR00149_YjbQ"/>
    <property type="match status" value="1"/>
</dbReference>
<evidence type="ECO:0000313" key="2">
    <source>
        <dbReference type="EMBL" id="RDI46075.1"/>
    </source>
</evidence>